<evidence type="ECO:0000313" key="1">
    <source>
        <dbReference type="EMBL" id="KAL3115403.1"/>
    </source>
</evidence>
<dbReference type="Proteomes" id="UP001620626">
    <property type="component" value="Unassembled WGS sequence"/>
</dbReference>
<name>A0ABD2LJJ3_9BILA</name>
<proteinExistence type="predicted"/>
<evidence type="ECO:0000313" key="2">
    <source>
        <dbReference type="Proteomes" id="UP001620626"/>
    </source>
</evidence>
<sequence>MLLLPPISLSTNELTREQLAFKRTKFRGCFLLIRSPIARDASTWAEWEKEAINLQIFDQWNKIDIEIDEY</sequence>
<organism evidence="1 2">
    <name type="scientific">Heterodera trifolii</name>
    <dbReference type="NCBI Taxonomy" id="157864"/>
    <lineage>
        <taxon>Eukaryota</taxon>
        <taxon>Metazoa</taxon>
        <taxon>Ecdysozoa</taxon>
        <taxon>Nematoda</taxon>
        <taxon>Chromadorea</taxon>
        <taxon>Rhabditida</taxon>
        <taxon>Tylenchina</taxon>
        <taxon>Tylenchomorpha</taxon>
        <taxon>Tylenchoidea</taxon>
        <taxon>Heteroderidae</taxon>
        <taxon>Heteroderinae</taxon>
        <taxon>Heterodera</taxon>
    </lineage>
</organism>
<protein>
    <submittedName>
        <fullName evidence="1">Uncharacterized protein</fullName>
    </submittedName>
</protein>
<accession>A0ABD2LJJ3</accession>
<dbReference type="EMBL" id="JBICBT010000381">
    <property type="protein sequence ID" value="KAL3115403.1"/>
    <property type="molecule type" value="Genomic_DNA"/>
</dbReference>
<comment type="caution">
    <text evidence="1">The sequence shown here is derived from an EMBL/GenBank/DDBJ whole genome shotgun (WGS) entry which is preliminary data.</text>
</comment>
<gene>
    <name evidence="1" type="ORF">niasHT_020076</name>
</gene>
<dbReference type="AlphaFoldDB" id="A0ABD2LJJ3"/>
<reference evidence="1 2" key="1">
    <citation type="submission" date="2024-10" db="EMBL/GenBank/DDBJ databases">
        <authorList>
            <person name="Kim D."/>
        </authorList>
    </citation>
    <scope>NUCLEOTIDE SEQUENCE [LARGE SCALE GENOMIC DNA]</scope>
    <source>
        <strain evidence="1">BH-2024</strain>
    </source>
</reference>
<keyword evidence="2" id="KW-1185">Reference proteome</keyword>